<feature type="signal peptide" evidence="1">
    <location>
        <begin position="1"/>
        <end position="21"/>
    </location>
</feature>
<feature type="chain" id="PRO_5046016032" evidence="1">
    <location>
        <begin position="22"/>
        <end position="159"/>
    </location>
</feature>
<evidence type="ECO:0000313" key="2">
    <source>
        <dbReference type="EMBL" id="WGH77893.1"/>
    </source>
</evidence>
<protein>
    <submittedName>
        <fullName evidence="2">Uncharacterized protein</fullName>
    </submittedName>
</protein>
<keyword evidence="3" id="KW-1185">Reference proteome</keyword>
<gene>
    <name evidence="2" type="ORF">P8627_12735</name>
</gene>
<reference evidence="2 3" key="1">
    <citation type="submission" date="2023-04" db="EMBL/GenBank/DDBJ databases">
        <title>Jannaschia ovalis sp. nov., a marine bacterium isolated from sea tidal flat.</title>
        <authorList>
            <person name="Kwon D.Y."/>
            <person name="Kim J.-J."/>
        </authorList>
    </citation>
    <scope>NUCLEOTIDE SEQUENCE [LARGE SCALE GENOMIC DNA]</scope>
    <source>
        <strain evidence="2 3">GRR-S6-38</strain>
    </source>
</reference>
<evidence type="ECO:0000313" key="3">
    <source>
        <dbReference type="Proteomes" id="UP001243420"/>
    </source>
</evidence>
<evidence type="ECO:0000256" key="1">
    <source>
        <dbReference type="SAM" id="SignalP"/>
    </source>
</evidence>
<sequence>MYIRTCFFGACGLLAMSAAFADEMTFSGTGYGMTENTVHMVADGHMLMELKTAYSGFEIDDPDNPMNGMTGPCFGAMEVKGAAVTGGGRCLYTDADGDMVSMQWTPEAMAADGAVTGSWSVSGGTGKWMDASGEGTFSSLANPDTGESANSVIGKVMLP</sequence>
<dbReference type="Proteomes" id="UP001243420">
    <property type="component" value="Chromosome"/>
</dbReference>
<proteinExistence type="predicted"/>
<organism evidence="2 3">
    <name type="scientific">Jannaschia ovalis</name>
    <dbReference type="NCBI Taxonomy" id="3038773"/>
    <lineage>
        <taxon>Bacteria</taxon>
        <taxon>Pseudomonadati</taxon>
        <taxon>Pseudomonadota</taxon>
        <taxon>Alphaproteobacteria</taxon>
        <taxon>Rhodobacterales</taxon>
        <taxon>Roseobacteraceae</taxon>
        <taxon>Jannaschia</taxon>
    </lineage>
</organism>
<name>A0ABY8LCH6_9RHOB</name>
<accession>A0ABY8LCH6</accession>
<dbReference type="RefSeq" id="WP_279964509.1">
    <property type="nucleotide sequence ID" value="NZ_CP122537.1"/>
</dbReference>
<keyword evidence="1" id="KW-0732">Signal</keyword>
<dbReference type="EMBL" id="CP122537">
    <property type="protein sequence ID" value="WGH77893.1"/>
    <property type="molecule type" value="Genomic_DNA"/>
</dbReference>